<evidence type="ECO:0000313" key="3">
    <source>
        <dbReference type="Proteomes" id="UP000799770"/>
    </source>
</evidence>
<accession>A0A6A5ZLJ3</accession>
<dbReference type="Proteomes" id="UP000799770">
    <property type="component" value="Unassembled WGS sequence"/>
</dbReference>
<protein>
    <submittedName>
        <fullName evidence="2">Uncharacterized protein</fullName>
    </submittedName>
</protein>
<name>A0A6A5ZLJ3_9PLEO</name>
<sequence length="113" mass="12543">MGGRPVLVVVWWFPVALAWMASDWPISSCKCRFRTLYERDPALYAVGHPRECEDRPSHRNIPSQLLDDALEGTAGWRTYGGMRAARWQLGGARSGEYYTSNIALQTAGAGGAR</sequence>
<organism evidence="2 3">
    <name type="scientific">Lophiotrema nucula</name>
    <dbReference type="NCBI Taxonomy" id="690887"/>
    <lineage>
        <taxon>Eukaryota</taxon>
        <taxon>Fungi</taxon>
        <taxon>Dikarya</taxon>
        <taxon>Ascomycota</taxon>
        <taxon>Pezizomycotina</taxon>
        <taxon>Dothideomycetes</taxon>
        <taxon>Pleosporomycetidae</taxon>
        <taxon>Pleosporales</taxon>
        <taxon>Lophiotremataceae</taxon>
        <taxon>Lophiotrema</taxon>
    </lineage>
</organism>
<gene>
    <name evidence="2" type="ORF">BDV96DRAFT_351532</name>
</gene>
<dbReference type="AlphaFoldDB" id="A0A6A5ZLJ3"/>
<feature type="signal peptide" evidence="1">
    <location>
        <begin position="1"/>
        <end position="18"/>
    </location>
</feature>
<dbReference type="EMBL" id="ML977315">
    <property type="protein sequence ID" value="KAF2119723.1"/>
    <property type="molecule type" value="Genomic_DNA"/>
</dbReference>
<keyword evidence="3" id="KW-1185">Reference proteome</keyword>
<evidence type="ECO:0000256" key="1">
    <source>
        <dbReference type="SAM" id="SignalP"/>
    </source>
</evidence>
<feature type="chain" id="PRO_5025596057" evidence="1">
    <location>
        <begin position="19"/>
        <end position="113"/>
    </location>
</feature>
<keyword evidence="1" id="KW-0732">Signal</keyword>
<reference evidence="2" key="1">
    <citation type="journal article" date="2020" name="Stud. Mycol.">
        <title>101 Dothideomycetes genomes: a test case for predicting lifestyles and emergence of pathogens.</title>
        <authorList>
            <person name="Haridas S."/>
            <person name="Albert R."/>
            <person name="Binder M."/>
            <person name="Bloem J."/>
            <person name="Labutti K."/>
            <person name="Salamov A."/>
            <person name="Andreopoulos B."/>
            <person name="Baker S."/>
            <person name="Barry K."/>
            <person name="Bills G."/>
            <person name="Bluhm B."/>
            <person name="Cannon C."/>
            <person name="Castanera R."/>
            <person name="Culley D."/>
            <person name="Daum C."/>
            <person name="Ezra D."/>
            <person name="Gonzalez J."/>
            <person name="Henrissat B."/>
            <person name="Kuo A."/>
            <person name="Liang C."/>
            <person name="Lipzen A."/>
            <person name="Lutzoni F."/>
            <person name="Magnuson J."/>
            <person name="Mondo S."/>
            <person name="Nolan M."/>
            <person name="Ohm R."/>
            <person name="Pangilinan J."/>
            <person name="Park H.-J."/>
            <person name="Ramirez L."/>
            <person name="Alfaro M."/>
            <person name="Sun H."/>
            <person name="Tritt A."/>
            <person name="Yoshinaga Y."/>
            <person name="Zwiers L.-H."/>
            <person name="Turgeon B."/>
            <person name="Goodwin S."/>
            <person name="Spatafora J."/>
            <person name="Crous P."/>
            <person name="Grigoriev I."/>
        </authorList>
    </citation>
    <scope>NUCLEOTIDE SEQUENCE</scope>
    <source>
        <strain evidence="2">CBS 627.86</strain>
    </source>
</reference>
<proteinExistence type="predicted"/>
<evidence type="ECO:0000313" key="2">
    <source>
        <dbReference type="EMBL" id="KAF2119723.1"/>
    </source>
</evidence>